<keyword evidence="3 8" id="KW-0813">Transport</keyword>
<comment type="subcellular location">
    <subcellularLocation>
        <location evidence="1 8">Membrane</location>
        <topology evidence="1 8">Multi-pass membrane protein</topology>
    </subcellularLocation>
</comment>
<protein>
    <submittedName>
        <fullName evidence="10">Uncharacterized protein</fullName>
    </submittedName>
</protein>
<evidence type="ECO:0000256" key="9">
    <source>
        <dbReference type="SAM" id="MobiDB-lite"/>
    </source>
</evidence>
<feature type="transmembrane region" description="Helical" evidence="8">
    <location>
        <begin position="24"/>
        <end position="47"/>
    </location>
</feature>
<evidence type="ECO:0000256" key="3">
    <source>
        <dbReference type="ARBA" id="ARBA00022448"/>
    </source>
</evidence>
<evidence type="ECO:0000256" key="2">
    <source>
        <dbReference type="ARBA" id="ARBA00006939"/>
    </source>
</evidence>
<dbReference type="OrthoDB" id="2502063at2759"/>
<dbReference type="GO" id="GO:0005385">
    <property type="term" value="F:zinc ion transmembrane transporter activity"/>
    <property type="evidence" value="ECO:0007669"/>
    <property type="project" value="InterPro"/>
</dbReference>
<evidence type="ECO:0000256" key="7">
    <source>
        <dbReference type="ARBA" id="ARBA00023136"/>
    </source>
</evidence>
<feature type="transmembrane region" description="Helical" evidence="8">
    <location>
        <begin position="102"/>
        <end position="122"/>
    </location>
</feature>
<evidence type="ECO:0000256" key="4">
    <source>
        <dbReference type="ARBA" id="ARBA00022692"/>
    </source>
</evidence>
<evidence type="ECO:0000313" key="10">
    <source>
        <dbReference type="EMBL" id="KAG0148866.1"/>
    </source>
</evidence>
<evidence type="ECO:0000256" key="5">
    <source>
        <dbReference type="ARBA" id="ARBA00022989"/>
    </source>
</evidence>
<dbReference type="PANTHER" id="PTHR11040">
    <property type="entry name" value="ZINC/IRON TRANSPORTER"/>
    <property type="match status" value="1"/>
</dbReference>
<feature type="transmembrane region" description="Helical" evidence="8">
    <location>
        <begin position="290"/>
        <end position="312"/>
    </location>
</feature>
<evidence type="ECO:0000256" key="6">
    <source>
        <dbReference type="ARBA" id="ARBA00023065"/>
    </source>
</evidence>
<keyword evidence="5 8" id="KW-1133">Transmembrane helix</keyword>
<keyword evidence="6 8" id="KW-0406">Ion transport</keyword>
<reference evidence="10" key="1">
    <citation type="submission" date="2013-11" db="EMBL/GenBank/DDBJ databases">
        <title>Genome sequence of the fusiform rust pathogen reveals effectors for host alternation and coevolution with pine.</title>
        <authorList>
            <consortium name="DOE Joint Genome Institute"/>
            <person name="Smith K."/>
            <person name="Pendleton A."/>
            <person name="Kubisiak T."/>
            <person name="Anderson C."/>
            <person name="Salamov A."/>
            <person name="Aerts A."/>
            <person name="Riley R."/>
            <person name="Clum A."/>
            <person name="Lindquist E."/>
            <person name="Ence D."/>
            <person name="Campbell M."/>
            <person name="Kronenberg Z."/>
            <person name="Feau N."/>
            <person name="Dhillon B."/>
            <person name="Hamelin R."/>
            <person name="Burleigh J."/>
            <person name="Smith J."/>
            <person name="Yandell M."/>
            <person name="Nelson C."/>
            <person name="Grigoriev I."/>
            <person name="Davis J."/>
        </authorList>
    </citation>
    <scope>NUCLEOTIDE SEQUENCE</scope>
    <source>
        <strain evidence="10">G11</strain>
    </source>
</reference>
<comment type="similarity">
    <text evidence="2 8">Belongs to the ZIP transporter (TC 2.A.5) family.</text>
</comment>
<evidence type="ECO:0000256" key="8">
    <source>
        <dbReference type="RuleBase" id="RU362088"/>
    </source>
</evidence>
<dbReference type="GO" id="GO:0005886">
    <property type="term" value="C:plasma membrane"/>
    <property type="evidence" value="ECO:0007669"/>
    <property type="project" value="TreeGrafter"/>
</dbReference>
<dbReference type="InterPro" id="IPR004698">
    <property type="entry name" value="Zn/Fe_permease_fun/pln"/>
</dbReference>
<dbReference type="AlphaFoldDB" id="A0A9P6TDW6"/>
<feature type="transmembrane region" description="Helical" evidence="8">
    <location>
        <begin position="210"/>
        <end position="235"/>
    </location>
</feature>
<name>A0A9P6TDW6_9BASI</name>
<feature type="transmembrane region" description="Helical" evidence="8">
    <location>
        <begin position="255"/>
        <end position="278"/>
    </location>
</feature>
<keyword evidence="7 8" id="KW-0472">Membrane</keyword>
<accession>A0A9P6TDW6</accession>
<dbReference type="PANTHER" id="PTHR11040:SF32">
    <property type="entry name" value="ZINC-REGULATED TRANSPORTER 1"/>
    <property type="match status" value="1"/>
</dbReference>
<comment type="caution">
    <text evidence="10">The sequence shown here is derived from an EMBL/GenBank/DDBJ whole genome shotgun (WGS) entry which is preliminary data.</text>
</comment>
<organism evidence="10 11">
    <name type="scientific">Cronartium quercuum f. sp. fusiforme G11</name>
    <dbReference type="NCBI Taxonomy" id="708437"/>
    <lineage>
        <taxon>Eukaryota</taxon>
        <taxon>Fungi</taxon>
        <taxon>Dikarya</taxon>
        <taxon>Basidiomycota</taxon>
        <taxon>Pucciniomycotina</taxon>
        <taxon>Pucciniomycetes</taxon>
        <taxon>Pucciniales</taxon>
        <taxon>Coleosporiaceae</taxon>
        <taxon>Cronartium</taxon>
    </lineage>
</organism>
<dbReference type="NCBIfam" id="TIGR00820">
    <property type="entry name" value="zip"/>
    <property type="match status" value="1"/>
</dbReference>
<keyword evidence="11" id="KW-1185">Reference proteome</keyword>
<feature type="region of interest" description="Disordered" evidence="9">
    <location>
        <begin position="140"/>
        <end position="177"/>
    </location>
</feature>
<gene>
    <name evidence="10" type="ORF">CROQUDRAFT_669568</name>
</gene>
<evidence type="ECO:0000313" key="11">
    <source>
        <dbReference type="Proteomes" id="UP000886653"/>
    </source>
</evidence>
<dbReference type="Pfam" id="PF02535">
    <property type="entry name" value="Zip"/>
    <property type="match status" value="1"/>
</dbReference>
<feature type="transmembrane region" description="Helical" evidence="8">
    <location>
        <begin position="332"/>
        <end position="350"/>
    </location>
</feature>
<sequence>MPIKNAGGLMRRLTDSINEFTGRLGLRVAAIFIILATSLFGTLFPILTRRSTLFVVPPGLYEFAKYFGSGVIIATAYIHLLAPASEALSSSCLTGIWTVYPWPQAISMISMFVIFVVEVTAFRAGTARFKRLGITYHAHGPNDPGHPDHTHAFGSGGERRTANAHGDSSRSSTGKVTDEDVAGKFTSQASAGSQLISAAMLELGVVFHSAVIGLTLAVDAQFTTFFIVIIFHQVFEGLGLGSRLSQLELPTRFQWLPLASGIFYAFVTPLGLAIGLAVRNTYRPNSPTALIVSGILDAFSSGVLLYTGMVELLAHDFIFNREMLIESSNKKLAFSIGSVLSGAAMMALLGRWA</sequence>
<dbReference type="InterPro" id="IPR003689">
    <property type="entry name" value="ZIP"/>
</dbReference>
<keyword evidence="4 8" id="KW-0812">Transmembrane</keyword>
<feature type="compositionally biased region" description="Basic and acidic residues" evidence="9">
    <location>
        <begin position="145"/>
        <end position="161"/>
    </location>
</feature>
<comment type="caution">
    <text evidence="8">Lacks conserved residue(s) required for the propagation of feature annotation.</text>
</comment>
<feature type="transmembrane region" description="Helical" evidence="8">
    <location>
        <begin position="59"/>
        <end position="82"/>
    </location>
</feature>
<dbReference type="Proteomes" id="UP000886653">
    <property type="component" value="Unassembled WGS sequence"/>
</dbReference>
<dbReference type="EMBL" id="MU167232">
    <property type="protein sequence ID" value="KAG0148866.1"/>
    <property type="molecule type" value="Genomic_DNA"/>
</dbReference>
<evidence type="ECO:0000256" key="1">
    <source>
        <dbReference type="ARBA" id="ARBA00004141"/>
    </source>
</evidence>
<proteinExistence type="inferred from homology"/>